<proteinExistence type="predicted"/>
<feature type="region of interest" description="Disordered" evidence="1">
    <location>
        <begin position="1"/>
        <end position="26"/>
    </location>
</feature>
<evidence type="ECO:0000313" key="2">
    <source>
        <dbReference type="EMBL" id="CAD7239867.1"/>
    </source>
</evidence>
<evidence type="ECO:0000256" key="1">
    <source>
        <dbReference type="SAM" id="MobiDB-lite"/>
    </source>
</evidence>
<dbReference type="AlphaFoldDB" id="A0A7R8ZZ53"/>
<feature type="compositionally biased region" description="Low complexity" evidence="1">
    <location>
        <begin position="1"/>
        <end position="14"/>
    </location>
</feature>
<sequence>MTSSPSKRSTSLLRTLRRPCERSGRR</sequence>
<organism evidence="2">
    <name type="scientific">Cyprideis torosa</name>
    <dbReference type="NCBI Taxonomy" id="163714"/>
    <lineage>
        <taxon>Eukaryota</taxon>
        <taxon>Metazoa</taxon>
        <taxon>Ecdysozoa</taxon>
        <taxon>Arthropoda</taxon>
        <taxon>Crustacea</taxon>
        <taxon>Oligostraca</taxon>
        <taxon>Ostracoda</taxon>
        <taxon>Podocopa</taxon>
        <taxon>Podocopida</taxon>
        <taxon>Cytherocopina</taxon>
        <taxon>Cytheroidea</taxon>
        <taxon>Cytherideidae</taxon>
        <taxon>Cyprideis</taxon>
    </lineage>
</organism>
<accession>A0A7R8ZZ53</accession>
<protein>
    <submittedName>
        <fullName evidence="2">Uncharacterized protein</fullName>
    </submittedName>
</protein>
<reference evidence="2" key="1">
    <citation type="submission" date="2020-11" db="EMBL/GenBank/DDBJ databases">
        <authorList>
            <person name="Tran Van P."/>
        </authorList>
    </citation>
    <scope>NUCLEOTIDE SEQUENCE</scope>
</reference>
<name>A0A7R8ZZ53_9CRUS</name>
<gene>
    <name evidence="2" type="ORF">CTOB1V02_LOCUS17682</name>
</gene>
<dbReference type="EMBL" id="OB745334">
    <property type="protein sequence ID" value="CAD7239867.1"/>
    <property type="molecule type" value="Genomic_DNA"/>
</dbReference>